<keyword evidence="6" id="KW-0393">Immunoglobulin domain</keyword>
<keyword evidence="7" id="KW-0812">Transmembrane</keyword>
<accession>A0A914CVA9</accession>
<protein>
    <submittedName>
        <fullName evidence="12">Uncharacterized protein</fullName>
    </submittedName>
</protein>
<dbReference type="WBParaSite" id="ACRNAN_scaffold145.g26541.t1">
    <property type="protein sequence ID" value="ACRNAN_scaffold145.g26541.t1"/>
    <property type="gene ID" value="ACRNAN_scaffold145.g26541"/>
</dbReference>
<evidence type="ECO:0000256" key="5">
    <source>
        <dbReference type="ARBA" id="ARBA00023180"/>
    </source>
</evidence>
<dbReference type="PANTHER" id="PTHR11640">
    <property type="entry name" value="NEPHRIN"/>
    <property type="match status" value="1"/>
</dbReference>
<evidence type="ECO:0000256" key="1">
    <source>
        <dbReference type="ARBA" id="ARBA00004479"/>
    </source>
</evidence>
<dbReference type="InterPro" id="IPR036179">
    <property type="entry name" value="Ig-like_dom_sf"/>
</dbReference>
<evidence type="ECO:0000256" key="8">
    <source>
        <dbReference type="SAM" id="SignalP"/>
    </source>
</evidence>
<dbReference type="Pfam" id="PF07679">
    <property type="entry name" value="I-set"/>
    <property type="match status" value="1"/>
</dbReference>
<dbReference type="GO" id="GO:0098609">
    <property type="term" value="P:cell-cell adhesion"/>
    <property type="evidence" value="ECO:0007669"/>
    <property type="project" value="TreeGrafter"/>
</dbReference>
<feature type="domain" description="Ig-like" evidence="9">
    <location>
        <begin position="431"/>
        <end position="517"/>
    </location>
</feature>
<evidence type="ECO:0000256" key="4">
    <source>
        <dbReference type="ARBA" id="ARBA00023157"/>
    </source>
</evidence>
<dbReference type="Proteomes" id="UP000887540">
    <property type="component" value="Unplaced"/>
</dbReference>
<dbReference type="CDD" id="cd00096">
    <property type="entry name" value="Ig"/>
    <property type="match status" value="1"/>
</dbReference>
<feature type="domain" description="Ig-like" evidence="9">
    <location>
        <begin position="254"/>
        <end position="333"/>
    </location>
</feature>
<proteinExistence type="predicted"/>
<keyword evidence="8" id="KW-0732">Signal</keyword>
<keyword evidence="5" id="KW-0325">Glycoprotein</keyword>
<dbReference type="InterPro" id="IPR003961">
    <property type="entry name" value="FN3_dom"/>
</dbReference>
<dbReference type="SMART" id="SM00408">
    <property type="entry name" value="IGc2"/>
    <property type="match status" value="6"/>
</dbReference>
<keyword evidence="3 7" id="KW-0472">Membrane</keyword>
<dbReference type="CDD" id="cd00063">
    <property type="entry name" value="FN3"/>
    <property type="match status" value="1"/>
</dbReference>
<sequence length="1191" mass="132743">MLIRNFLYSSRWPSIFLLWLLRLITASISDELPFNSQPSVQPYYVKENEPGPVLECSFSETYRNRNKYEPEWIKILSGTPSLIARDSNLFMKTYYELQEDQETGKYNLQIKSIKFDRDNGQFYCLLLDRETGEQYRSTPATVMVVVPPGLPRITKQPVQPVKENEVVEMVCESSGGNPQPKFTWIFNNKTIVPSSWIKDKSEHAPRATSISELSWRVGAVDNDAYLTCQIWNEALKEGESFTTEGNRLNVLYAPRVIVGPVAEYNAEEGERVELTCSADANPPATQFDWIHIPTAERTSGTRWIFIAEKKHQGEFRCQAQNSIEMGNAKLSLNVLYGPQIRVKEMVNPAEGDQLVLECDVSANPKPESITWTGPNGINHQGNRLIIDSINRAHTGNFTCTATNTLHLFTSGPNGITRTNSATTIVDVKRRPGAAIITASRSSINVGELITLSCMADDPGSPEAKFRWATPATHGVYGATPETNRPTITISSAQLFDNGHYKCVPYNEIGQGEEATVKILVIEPAKLSRPLLPTRVFTAGDVDASVECEGIGYPPPNIRWLKDGMPITDTKSTHWVVSNHPEKNPGSCEHGEYCARKVVSSLQFFEKVEWNDKGNYTCIAENGAIAPIEQSSMVLSVVHEPVVLNEKFPNEALAAADVGKTARIVCMVSARPEPKFVWSRDGVEMAEQDERHSIHSSRLYDRIDEYESVLEIGQVDSSDLGIYVCKAMNGQGGGDSKISEAAIKLTTKSKPHMPRSVRLIEAAPTSILVGWRPGFDGGEQQIFEVEYRKVNPWTGRSDSMDPTKFILSKNNLTSMVIYDTDPKMVLKRRSARALISTNYYVHNLTKLLPMSTYWYRVRANNSLGNSDWSPIAPASTLDVSETVDLQPPTSMAYYPEERRILFEPSRPSSTYCLLLYINVKESSEPSMANSWRVLDCYPADQPIFEIDPAEHFKARFCVRNDLTTCSSSIEIFVNTSAMSDRWKLAIIIPLAIFLLVALLSLTLAIICCKMRMGPKKEKKKQKKFTTIVSNDRTDGGAQLPQTDNKNTIVHGSQTDSGVFTLGSNQPNVGQNLGGYENAYTGSNEAASGDSWRNSSDEHYDYNNDPYLQECNVHGHYMWKQDGTDGFALPPPNVGDGYSEFFEGFAAQQKSVRSPYMGEPPLAVISSGDEQDSSDSASCSMNGSRRVMREIIV</sequence>
<dbReference type="InterPro" id="IPR007110">
    <property type="entry name" value="Ig-like_dom"/>
</dbReference>
<dbReference type="Pfam" id="PF24665">
    <property type="entry name" value="DUF7652"/>
    <property type="match status" value="1"/>
</dbReference>
<evidence type="ECO:0000313" key="12">
    <source>
        <dbReference type="WBParaSite" id="ACRNAN_scaffold145.g26541.t1"/>
    </source>
</evidence>
<organism evidence="11 12">
    <name type="scientific">Acrobeloides nanus</name>
    <dbReference type="NCBI Taxonomy" id="290746"/>
    <lineage>
        <taxon>Eukaryota</taxon>
        <taxon>Metazoa</taxon>
        <taxon>Ecdysozoa</taxon>
        <taxon>Nematoda</taxon>
        <taxon>Chromadorea</taxon>
        <taxon>Rhabditida</taxon>
        <taxon>Tylenchina</taxon>
        <taxon>Cephalobomorpha</taxon>
        <taxon>Cephaloboidea</taxon>
        <taxon>Cephalobidae</taxon>
        <taxon>Acrobeloides</taxon>
    </lineage>
</organism>
<dbReference type="PANTHER" id="PTHR11640:SF134">
    <property type="entry name" value="ECHINOID, ISOFORM A-RELATED"/>
    <property type="match status" value="1"/>
</dbReference>
<dbReference type="PROSITE" id="PS50835">
    <property type="entry name" value="IG_LIKE"/>
    <property type="match status" value="7"/>
</dbReference>
<feature type="signal peptide" evidence="8">
    <location>
        <begin position="1"/>
        <end position="29"/>
    </location>
</feature>
<feature type="domain" description="Ig-like" evidence="9">
    <location>
        <begin position="38"/>
        <end position="143"/>
    </location>
</feature>
<feature type="domain" description="Ig-like" evidence="9">
    <location>
        <begin position="640"/>
        <end position="743"/>
    </location>
</feature>
<feature type="domain" description="Ig-like" evidence="9">
    <location>
        <begin position="338"/>
        <end position="422"/>
    </location>
</feature>
<evidence type="ECO:0000256" key="2">
    <source>
        <dbReference type="ARBA" id="ARBA00022737"/>
    </source>
</evidence>
<reference evidence="12" key="1">
    <citation type="submission" date="2022-11" db="UniProtKB">
        <authorList>
            <consortium name="WormBaseParasite"/>
        </authorList>
    </citation>
    <scope>IDENTIFICATION</scope>
</reference>
<feature type="domain" description="Ig-like" evidence="9">
    <location>
        <begin position="151"/>
        <end position="242"/>
    </location>
</feature>
<dbReference type="SUPFAM" id="SSF48726">
    <property type="entry name" value="Immunoglobulin"/>
    <property type="match status" value="6"/>
</dbReference>
<dbReference type="InterPro" id="IPR003598">
    <property type="entry name" value="Ig_sub2"/>
</dbReference>
<dbReference type="GO" id="GO:0050839">
    <property type="term" value="F:cell adhesion molecule binding"/>
    <property type="evidence" value="ECO:0007669"/>
    <property type="project" value="TreeGrafter"/>
</dbReference>
<dbReference type="InterPro" id="IPR003599">
    <property type="entry name" value="Ig_sub"/>
</dbReference>
<evidence type="ECO:0000313" key="11">
    <source>
        <dbReference type="Proteomes" id="UP000887540"/>
    </source>
</evidence>
<feature type="chain" id="PRO_5037838641" evidence="8">
    <location>
        <begin position="30"/>
        <end position="1191"/>
    </location>
</feature>
<keyword evidence="2" id="KW-0677">Repeat</keyword>
<dbReference type="Pfam" id="PF00041">
    <property type="entry name" value="fn3"/>
    <property type="match status" value="1"/>
</dbReference>
<feature type="domain" description="Ig-like" evidence="9">
    <location>
        <begin position="523"/>
        <end position="635"/>
    </location>
</feature>
<keyword evidence="11" id="KW-1185">Reference proteome</keyword>
<feature type="domain" description="Fibronectin type-III" evidence="10">
    <location>
        <begin position="752"/>
        <end position="878"/>
    </location>
</feature>
<dbReference type="InterPro" id="IPR013783">
    <property type="entry name" value="Ig-like_fold"/>
</dbReference>
<evidence type="ECO:0000256" key="6">
    <source>
        <dbReference type="ARBA" id="ARBA00023319"/>
    </source>
</evidence>
<dbReference type="Pfam" id="PF08205">
    <property type="entry name" value="C2-set_2"/>
    <property type="match status" value="1"/>
</dbReference>
<dbReference type="InterPro" id="IPR013162">
    <property type="entry name" value="CD80_C2-set"/>
</dbReference>
<dbReference type="InterPro" id="IPR036116">
    <property type="entry name" value="FN3_sf"/>
</dbReference>
<name>A0A914CVA9_9BILA</name>
<keyword evidence="7" id="KW-1133">Transmembrane helix</keyword>
<dbReference type="PROSITE" id="PS50853">
    <property type="entry name" value="FN3"/>
    <property type="match status" value="1"/>
</dbReference>
<dbReference type="SMART" id="SM00409">
    <property type="entry name" value="IG"/>
    <property type="match status" value="7"/>
</dbReference>
<dbReference type="AlphaFoldDB" id="A0A914CVA9"/>
<comment type="subcellular location">
    <subcellularLocation>
        <location evidence="1">Membrane</location>
        <topology evidence="1">Single-pass type I membrane protein</topology>
    </subcellularLocation>
</comment>
<evidence type="ECO:0000259" key="10">
    <source>
        <dbReference type="PROSITE" id="PS50853"/>
    </source>
</evidence>
<dbReference type="GO" id="GO:0005886">
    <property type="term" value="C:plasma membrane"/>
    <property type="evidence" value="ECO:0007669"/>
    <property type="project" value="TreeGrafter"/>
</dbReference>
<dbReference type="InterPro" id="IPR051275">
    <property type="entry name" value="Cell_adhesion_signaling"/>
</dbReference>
<dbReference type="Gene3D" id="2.60.40.10">
    <property type="entry name" value="Immunoglobulins"/>
    <property type="match status" value="8"/>
</dbReference>
<keyword evidence="4" id="KW-1015">Disulfide bond</keyword>
<dbReference type="Pfam" id="PF13927">
    <property type="entry name" value="Ig_3"/>
    <property type="match status" value="3"/>
</dbReference>
<evidence type="ECO:0000256" key="7">
    <source>
        <dbReference type="SAM" id="Phobius"/>
    </source>
</evidence>
<evidence type="ECO:0000256" key="3">
    <source>
        <dbReference type="ARBA" id="ARBA00023136"/>
    </source>
</evidence>
<dbReference type="Pfam" id="PF13895">
    <property type="entry name" value="Ig_2"/>
    <property type="match status" value="1"/>
</dbReference>
<feature type="transmembrane region" description="Helical" evidence="7">
    <location>
        <begin position="983"/>
        <end position="1007"/>
    </location>
</feature>
<dbReference type="InterPro" id="IPR056069">
    <property type="entry name" value="DUF7652"/>
</dbReference>
<dbReference type="SMART" id="SM00060">
    <property type="entry name" value="FN3"/>
    <property type="match status" value="1"/>
</dbReference>
<dbReference type="InterPro" id="IPR013098">
    <property type="entry name" value="Ig_I-set"/>
</dbReference>
<evidence type="ECO:0000259" key="9">
    <source>
        <dbReference type="PROSITE" id="PS50835"/>
    </source>
</evidence>
<dbReference type="GO" id="GO:0005911">
    <property type="term" value="C:cell-cell junction"/>
    <property type="evidence" value="ECO:0007669"/>
    <property type="project" value="TreeGrafter"/>
</dbReference>
<dbReference type="SUPFAM" id="SSF49265">
    <property type="entry name" value="Fibronectin type III"/>
    <property type="match status" value="1"/>
</dbReference>